<reference evidence="1 2" key="1">
    <citation type="submission" date="2020-02" db="EMBL/GenBank/DDBJ databases">
        <title>Ideonella bacterium strain TBM-1.</title>
        <authorList>
            <person name="Chen W.-M."/>
        </authorList>
    </citation>
    <scope>NUCLEOTIDE SEQUENCE [LARGE SCALE GENOMIC DNA]</scope>
    <source>
        <strain evidence="1 2">TBM-1</strain>
    </source>
</reference>
<dbReference type="Proteomes" id="UP000484255">
    <property type="component" value="Unassembled WGS sequence"/>
</dbReference>
<name>A0A7C9TGG4_9BURK</name>
<organism evidence="1 2">
    <name type="scientific">Ideonella livida</name>
    <dbReference type="NCBI Taxonomy" id="2707176"/>
    <lineage>
        <taxon>Bacteria</taxon>
        <taxon>Pseudomonadati</taxon>
        <taxon>Pseudomonadota</taxon>
        <taxon>Betaproteobacteria</taxon>
        <taxon>Burkholderiales</taxon>
        <taxon>Sphaerotilaceae</taxon>
        <taxon>Ideonella</taxon>
    </lineage>
</organism>
<protein>
    <submittedName>
        <fullName evidence="1">Uncharacterized protein</fullName>
    </submittedName>
</protein>
<dbReference type="AlphaFoldDB" id="A0A7C9TGG4"/>
<dbReference type="RefSeq" id="WP_163455573.1">
    <property type="nucleotide sequence ID" value="NZ_JAAGOH010000001.1"/>
</dbReference>
<gene>
    <name evidence="1" type="ORF">G3A44_00765</name>
</gene>
<keyword evidence="2" id="KW-1185">Reference proteome</keyword>
<dbReference type="EMBL" id="JAAGOH010000001">
    <property type="protein sequence ID" value="NDY89719.1"/>
    <property type="molecule type" value="Genomic_DNA"/>
</dbReference>
<proteinExistence type="predicted"/>
<evidence type="ECO:0000313" key="1">
    <source>
        <dbReference type="EMBL" id="NDY89719.1"/>
    </source>
</evidence>
<comment type="caution">
    <text evidence="1">The sequence shown here is derived from an EMBL/GenBank/DDBJ whole genome shotgun (WGS) entry which is preliminary data.</text>
</comment>
<evidence type="ECO:0000313" key="2">
    <source>
        <dbReference type="Proteomes" id="UP000484255"/>
    </source>
</evidence>
<accession>A0A7C9TGG4</accession>
<sequence length="209" mass="23330">MSDAHDNSDPAFPAPEAGVHHFSDPAAYTGMSLRDYFAAHAPSEPQTWFQPVMPMERPQFPFALKDITKEERRELDGYEEWLGLGDLKELRVIAYVQARDEYKRKNAVWERLLLKERFTQWPYAWADAMLAARANPKAADPVRDAAHELLEALKEARACIMTDRTSLADAHMDPVTNRVDEDGEAALEEYDAVLAQIDGAIAAATGGAA</sequence>